<keyword evidence="3" id="KW-1185">Reference proteome</keyword>
<gene>
    <name evidence="2" type="ORF">DIATSA_LOCUS6830</name>
</gene>
<organism evidence="2 3">
    <name type="scientific">Diatraea saccharalis</name>
    <name type="common">sugarcane borer</name>
    <dbReference type="NCBI Taxonomy" id="40085"/>
    <lineage>
        <taxon>Eukaryota</taxon>
        <taxon>Metazoa</taxon>
        <taxon>Ecdysozoa</taxon>
        <taxon>Arthropoda</taxon>
        <taxon>Hexapoda</taxon>
        <taxon>Insecta</taxon>
        <taxon>Pterygota</taxon>
        <taxon>Neoptera</taxon>
        <taxon>Endopterygota</taxon>
        <taxon>Lepidoptera</taxon>
        <taxon>Glossata</taxon>
        <taxon>Ditrysia</taxon>
        <taxon>Pyraloidea</taxon>
        <taxon>Crambidae</taxon>
        <taxon>Crambinae</taxon>
        <taxon>Diatraea</taxon>
    </lineage>
</organism>
<dbReference type="EMBL" id="OU893333">
    <property type="protein sequence ID" value="CAG9789067.1"/>
    <property type="molecule type" value="Genomic_DNA"/>
</dbReference>
<evidence type="ECO:0000313" key="3">
    <source>
        <dbReference type="Proteomes" id="UP001153714"/>
    </source>
</evidence>
<reference evidence="2" key="1">
    <citation type="submission" date="2021-12" db="EMBL/GenBank/DDBJ databases">
        <authorList>
            <person name="King R."/>
        </authorList>
    </citation>
    <scope>NUCLEOTIDE SEQUENCE</scope>
</reference>
<protein>
    <recommendedName>
        <fullName evidence="4">VWFC domain-containing protein</fullName>
    </recommendedName>
</protein>
<reference evidence="2" key="2">
    <citation type="submission" date="2022-10" db="EMBL/GenBank/DDBJ databases">
        <authorList>
            <consortium name="ENA_rothamsted_submissions"/>
            <consortium name="culmorum"/>
            <person name="King R."/>
        </authorList>
    </citation>
    <scope>NUCLEOTIDE SEQUENCE</scope>
</reference>
<dbReference type="Proteomes" id="UP001153714">
    <property type="component" value="Chromosome 2"/>
</dbReference>
<evidence type="ECO:0008006" key="4">
    <source>
        <dbReference type="Google" id="ProtNLM"/>
    </source>
</evidence>
<dbReference type="OrthoDB" id="6022609at2759"/>
<evidence type="ECO:0000313" key="2">
    <source>
        <dbReference type="EMBL" id="CAG9789067.1"/>
    </source>
</evidence>
<dbReference type="AlphaFoldDB" id="A0A9N9R3V1"/>
<proteinExistence type="predicted"/>
<feature type="region of interest" description="Disordered" evidence="1">
    <location>
        <begin position="93"/>
        <end position="125"/>
    </location>
</feature>
<evidence type="ECO:0000256" key="1">
    <source>
        <dbReference type="SAM" id="MobiDB-lite"/>
    </source>
</evidence>
<accession>A0A9N9R3V1</accession>
<sequence>MYSVKCKLTAEDDELLTKGSSSLHNVKTFPVTATSTFPPIRPTPTTEITLEKKTDRPETTTQEIQDVTDVHKPQPRLLNLNVEDLQTFANALHNQTNHKNQKKVTDLSDVTLDGDDDDDPKMIPDTKPKHISDKFYTNLEAPFHPVLGIDRGSSEIDVCKENEVTYKVGEKIDRGCEETCECMQGGVFECSPRCKHPYIRRGRRLNDPLCFESPLDECCSIIACATGNGGW</sequence>
<name>A0A9N9R3V1_9NEOP</name>